<dbReference type="FunFam" id="3.40.50.300:FF:000059">
    <property type="entry name" value="ABC transporter G family member 40"/>
    <property type="match status" value="1"/>
</dbReference>
<protein>
    <submittedName>
        <fullName evidence="13">Pleiotropic drug resistance protein 1-like</fullName>
    </submittedName>
</protein>
<dbReference type="FunFam" id="3.40.50.300:FF:000179">
    <property type="entry name" value="ABC transporter G family member 34"/>
    <property type="match status" value="1"/>
</dbReference>
<dbReference type="InterPro" id="IPR029481">
    <property type="entry name" value="ABC_trans_N"/>
</dbReference>
<proteinExistence type="inferred from homology"/>
<evidence type="ECO:0000256" key="9">
    <source>
        <dbReference type="ARBA" id="ARBA00023136"/>
    </source>
</evidence>
<evidence type="ECO:0000256" key="5">
    <source>
        <dbReference type="ARBA" id="ARBA00022737"/>
    </source>
</evidence>
<dbReference type="Pfam" id="PF01061">
    <property type="entry name" value="ABC2_membrane"/>
    <property type="match status" value="2"/>
</dbReference>
<feature type="transmembrane region" description="Helical" evidence="11">
    <location>
        <begin position="664"/>
        <end position="687"/>
    </location>
</feature>
<evidence type="ECO:0000256" key="3">
    <source>
        <dbReference type="ARBA" id="ARBA00022448"/>
    </source>
</evidence>
<feature type="transmembrane region" description="Helical" evidence="11">
    <location>
        <begin position="521"/>
        <end position="542"/>
    </location>
</feature>
<feature type="transmembrane region" description="Helical" evidence="11">
    <location>
        <begin position="1272"/>
        <end position="1292"/>
    </location>
</feature>
<feature type="transmembrane region" description="Helical" evidence="11">
    <location>
        <begin position="594"/>
        <end position="627"/>
    </location>
</feature>
<dbReference type="InterPro" id="IPR027417">
    <property type="entry name" value="P-loop_NTPase"/>
</dbReference>
<sequence>MESGDIHRAGNGRQLGSSLRWRNNGMEVFSSSSRGEDDEVALKWAALEKLPTYNRLRKGILTMPGGEASEIDIPNLGFQERKELIERFLKGNDEDNERFLLKLKNRIDRVGIVLPTIEVRFEQLNVEAETYVGGRALPTLFNFCVNIIEGILNGLRILSSRKTHLSILHNVSGIIKPSRMTLLLGPPSSGKTTLLLALAGKLDPDLKLSGRVSYNGHGMNEFVPQRTAAYIGQHDLHIGEMTVRETLAFSARCQGVGTRYDMLSELSRREKEANIKPDPVIDVFMKAISTEGQEVNVVTDYILKILGLEVCADTIVGDEMLRGISGGQKKRVTTGEMLVGPARALFMDEISTGLDSSTTFQIVNSIKQSIHILNGTAVISLLQPAPETYDLFDDIILLSDGQIVYQGPREHVLEFFESMGFKCPKRKAIADFLQEVTSRKDQEQYWVRKEEPYSFITVKEFSVAFQSFLLGQKLGDELSIPFDKSRNHPAALTIKEYGLKKGELLKACFSREYLLIKRNSFVYIFRLTQLIVMALITMTIFLRTKMPHDSVDDGGVYMGALFFSVVMVMFNGMAELSMTIMKLPVFYKQRDLLFFPAWAFALPTWILKIPIAIIEVGVWVFMTYYVIGFDPNVDRFFRQYVLLLLVNQMASALFRFLAAVCRNLVVANTLGSFALLILFTLGGFVLSRDDIKKWWIWGYWISPMMYAQNAISVNELLGNSWRHVLPNSTVALGVAALKSHGVFPHEYWYWIGVGAMAGFALLFNIFYIVALTYLNPLGKPQAVKSEDSQSNENDGRTERTSQLPRSQNSSSQQTMPESRNQEAICNNRRGMVLPFEPYSITFDEIIYSVDMPQEMKTQGVLEDKLVLLKGVSGAFRPGVLTALMGVSGAGKTTLMDVLAGRKTGGYIEGDVKISGYPKKQETFARISGYCEQNDIHSPHVTVHESLLYSAWLRLPPEVKAETRKLFIEEVMELVELKPLRQVLVGLPGVNGLSTEQRKRLTIAVELVANPSIIFMDEPTSGLDARAAAIVMRTVRNTVDTGRTVVCTIHQPSIDIFEAFDELLLLKRGGQEIYVGPLGGHSCHLIQYFEGIEGVSKLKDGYNPATWMLEATTSAQELSLGIDFAQVYKNSELYRRNKQLIKEFSTPASPSKDLYFPTRYSQPFLVQTIACLWKQHWSYWRNPLYNAVRLLFTTVIALMLGSMFWNLGSKTRRQQDLFNAMGSMYTAVLFLGVQNATSVQPIVAIERTVFYREKAAGMYSALPYAFAQVLIELPYILLQAVVYGVITYVMIGFDMTLVKFFWYIFFMYFTLLYFTFYGMMTVAVTPNHHVAAIVSSAFYALWNLFSGFIIPRPRIPIWWRWYYWACPVAWTLYGLIASQFGDLNDMLDNGQTVEQFLRSYFGFRHDFGSAIRTPIFTFYTSISIFSLSFPGVICEGSNSYSQQTLIAVIHVCINDPSLIWLDPYQKNFKEQKQWGDKVVVLVKTEVVGTGEKGNCKHCDKLHYGECWFKSEVKCHKYSKFGHFAKNCNLNKNVQQVNFAHQLEETSHGF</sequence>
<feature type="transmembrane region" description="Helical" evidence="11">
    <location>
        <begin position="554"/>
        <end position="574"/>
    </location>
</feature>
<keyword evidence="3" id="KW-0813">Transport</keyword>
<dbReference type="InterPro" id="IPR013525">
    <property type="entry name" value="ABC2_TM"/>
</dbReference>
<organism evidence="13 14">
    <name type="scientific">Pyrus ussuriensis x Pyrus communis</name>
    <dbReference type="NCBI Taxonomy" id="2448454"/>
    <lineage>
        <taxon>Eukaryota</taxon>
        <taxon>Viridiplantae</taxon>
        <taxon>Streptophyta</taxon>
        <taxon>Embryophyta</taxon>
        <taxon>Tracheophyta</taxon>
        <taxon>Spermatophyta</taxon>
        <taxon>Magnoliopsida</taxon>
        <taxon>eudicotyledons</taxon>
        <taxon>Gunneridae</taxon>
        <taxon>Pentapetalae</taxon>
        <taxon>rosids</taxon>
        <taxon>fabids</taxon>
        <taxon>Rosales</taxon>
        <taxon>Rosaceae</taxon>
        <taxon>Amygdaloideae</taxon>
        <taxon>Maleae</taxon>
        <taxon>Pyrus</taxon>
    </lineage>
</organism>
<dbReference type="SMART" id="SM00382">
    <property type="entry name" value="AAA"/>
    <property type="match status" value="2"/>
</dbReference>
<name>A0A5N5HKU5_9ROSA</name>
<evidence type="ECO:0000313" key="14">
    <source>
        <dbReference type="Proteomes" id="UP000327157"/>
    </source>
</evidence>
<dbReference type="PANTHER" id="PTHR48040">
    <property type="entry name" value="PLEIOTROPIC DRUG RESISTANCE PROTEIN 1-LIKE ISOFORM X1"/>
    <property type="match status" value="1"/>
</dbReference>
<keyword evidence="6" id="KW-0547">Nucleotide-binding</keyword>
<evidence type="ECO:0000256" key="10">
    <source>
        <dbReference type="SAM" id="MobiDB-lite"/>
    </source>
</evidence>
<feature type="domain" description="ABC transporter" evidence="12">
    <location>
        <begin position="152"/>
        <end position="425"/>
    </location>
</feature>
<dbReference type="PROSITE" id="PS50893">
    <property type="entry name" value="ABC_TRANSPORTER_2"/>
    <property type="match status" value="2"/>
</dbReference>
<feature type="transmembrane region" description="Helical" evidence="11">
    <location>
        <begin position="1216"/>
        <end position="1236"/>
    </location>
</feature>
<feature type="transmembrane region" description="Helical" evidence="11">
    <location>
        <begin position="639"/>
        <end position="658"/>
    </location>
</feature>
<keyword evidence="4 11" id="KW-0812">Transmembrane</keyword>
<feature type="transmembrane region" description="Helical" evidence="11">
    <location>
        <begin position="747"/>
        <end position="774"/>
    </location>
</feature>
<dbReference type="Pfam" id="PF19055">
    <property type="entry name" value="ABC2_membrane_7"/>
    <property type="match status" value="1"/>
</dbReference>
<dbReference type="InterPro" id="IPR013581">
    <property type="entry name" value="PDR_assoc"/>
</dbReference>
<dbReference type="PANTHER" id="PTHR48040:SF22">
    <property type="entry name" value="ABC TRANSPORTER DOMAIN-CONTAINING PROTEIN"/>
    <property type="match status" value="1"/>
</dbReference>
<feature type="transmembrane region" description="Helical" evidence="11">
    <location>
        <begin position="1329"/>
        <end position="1349"/>
    </location>
</feature>
<feature type="transmembrane region" description="Helical" evidence="11">
    <location>
        <begin position="1299"/>
        <end position="1323"/>
    </location>
</feature>
<dbReference type="GO" id="GO:0005524">
    <property type="term" value="F:ATP binding"/>
    <property type="evidence" value="ECO:0007669"/>
    <property type="project" value="UniProtKB-KW"/>
</dbReference>
<feature type="domain" description="ABC transporter" evidence="12">
    <location>
        <begin position="840"/>
        <end position="1092"/>
    </location>
</feature>
<dbReference type="InterPro" id="IPR003439">
    <property type="entry name" value="ABC_transporter-like_ATP-bd"/>
</dbReference>
<dbReference type="Gene3D" id="3.40.50.300">
    <property type="entry name" value="P-loop containing nucleotide triphosphate hydrolases"/>
    <property type="match status" value="2"/>
</dbReference>
<evidence type="ECO:0000256" key="7">
    <source>
        <dbReference type="ARBA" id="ARBA00022840"/>
    </source>
</evidence>
<evidence type="ECO:0000256" key="8">
    <source>
        <dbReference type="ARBA" id="ARBA00022989"/>
    </source>
</evidence>
<evidence type="ECO:0000256" key="1">
    <source>
        <dbReference type="ARBA" id="ARBA00004141"/>
    </source>
</evidence>
<dbReference type="GO" id="GO:0016020">
    <property type="term" value="C:membrane"/>
    <property type="evidence" value="ECO:0007669"/>
    <property type="project" value="UniProtKB-SubCell"/>
</dbReference>
<accession>A0A5N5HKU5</accession>
<feature type="compositionally biased region" description="Polar residues" evidence="10">
    <location>
        <begin position="800"/>
        <end position="823"/>
    </location>
</feature>
<dbReference type="Pfam" id="PF08370">
    <property type="entry name" value="PDR_assoc"/>
    <property type="match status" value="1"/>
</dbReference>
<keyword evidence="9 11" id="KW-0472">Membrane</keyword>
<evidence type="ECO:0000256" key="4">
    <source>
        <dbReference type="ARBA" id="ARBA00022692"/>
    </source>
</evidence>
<dbReference type="InterPro" id="IPR043926">
    <property type="entry name" value="ABCG_dom"/>
</dbReference>
<feature type="transmembrane region" description="Helical" evidence="11">
    <location>
        <begin position="1183"/>
        <end position="1204"/>
    </location>
</feature>
<keyword evidence="7" id="KW-0067">ATP-binding</keyword>
<dbReference type="EMBL" id="SMOL01000162">
    <property type="protein sequence ID" value="KAB2623894.1"/>
    <property type="molecule type" value="Genomic_DNA"/>
</dbReference>
<dbReference type="CDD" id="cd03233">
    <property type="entry name" value="ABCG_PDR_domain1"/>
    <property type="match status" value="1"/>
</dbReference>
<comment type="caution">
    <text evidence="13">The sequence shown here is derived from an EMBL/GenBank/DDBJ whole genome shotgun (WGS) entry which is preliminary data.</text>
</comment>
<dbReference type="GO" id="GO:0140359">
    <property type="term" value="F:ABC-type transporter activity"/>
    <property type="evidence" value="ECO:0007669"/>
    <property type="project" value="InterPro"/>
</dbReference>
<dbReference type="InterPro" id="IPR034003">
    <property type="entry name" value="ABCG_PDR_2"/>
</dbReference>
<dbReference type="SUPFAM" id="SSF52540">
    <property type="entry name" value="P-loop containing nucleoside triphosphate hydrolases"/>
    <property type="match status" value="2"/>
</dbReference>
<evidence type="ECO:0000256" key="6">
    <source>
        <dbReference type="ARBA" id="ARBA00022741"/>
    </source>
</evidence>
<evidence type="ECO:0000256" key="2">
    <source>
        <dbReference type="ARBA" id="ARBA00006012"/>
    </source>
</evidence>
<dbReference type="InterPro" id="IPR003593">
    <property type="entry name" value="AAA+_ATPase"/>
</dbReference>
<dbReference type="CDD" id="cd03232">
    <property type="entry name" value="ABCG_PDR_domain2"/>
    <property type="match status" value="1"/>
</dbReference>
<dbReference type="GO" id="GO:0016887">
    <property type="term" value="F:ATP hydrolysis activity"/>
    <property type="evidence" value="ECO:0007669"/>
    <property type="project" value="InterPro"/>
</dbReference>
<dbReference type="Pfam" id="PF00005">
    <property type="entry name" value="ABC_tran"/>
    <property type="match status" value="2"/>
</dbReference>
<keyword evidence="5" id="KW-0677">Repeat</keyword>
<feature type="region of interest" description="Disordered" evidence="10">
    <location>
        <begin position="782"/>
        <end position="823"/>
    </location>
</feature>
<reference evidence="13 14" key="1">
    <citation type="submission" date="2019-09" db="EMBL/GenBank/DDBJ databases">
        <authorList>
            <person name="Ou C."/>
        </authorList>
    </citation>
    <scope>NUCLEOTIDE SEQUENCE [LARGE SCALE GENOMIC DNA]</scope>
    <source>
        <strain evidence="13">S2</strain>
        <tissue evidence="13">Leaf</tissue>
    </source>
</reference>
<dbReference type="Proteomes" id="UP000327157">
    <property type="component" value="Unassembled WGS sequence"/>
</dbReference>
<comment type="similarity">
    <text evidence="2">Belongs to the ABC transporter superfamily. ABCG family. PDR (TC 3.A.1.205) subfamily.</text>
</comment>
<evidence type="ECO:0000259" key="12">
    <source>
        <dbReference type="PROSITE" id="PS50893"/>
    </source>
</evidence>
<reference evidence="13 14" key="2">
    <citation type="submission" date="2019-11" db="EMBL/GenBank/DDBJ databases">
        <title>A de novo genome assembly of a pear dwarfing rootstock.</title>
        <authorList>
            <person name="Wang F."/>
            <person name="Wang J."/>
            <person name="Li S."/>
            <person name="Zhang Y."/>
            <person name="Fang M."/>
            <person name="Ma L."/>
            <person name="Zhao Y."/>
            <person name="Jiang S."/>
        </authorList>
    </citation>
    <scope>NUCLEOTIDE SEQUENCE [LARGE SCALE GENOMIC DNA]</scope>
    <source>
        <strain evidence="13">S2</strain>
        <tissue evidence="13">Leaf</tissue>
    </source>
</reference>
<keyword evidence="14" id="KW-1185">Reference proteome</keyword>
<comment type="subcellular location">
    <subcellularLocation>
        <location evidence="1">Membrane</location>
        <topology evidence="1">Multi-pass membrane protein</topology>
    </subcellularLocation>
</comment>
<evidence type="ECO:0000256" key="11">
    <source>
        <dbReference type="SAM" id="Phobius"/>
    </source>
</evidence>
<dbReference type="OrthoDB" id="66620at2759"/>
<keyword evidence="8 11" id="KW-1133">Transmembrane helix</keyword>
<gene>
    <name evidence="13" type="ORF">D8674_037847</name>
</gene>
<dbReference type="InterPro" id="IPR034001">
    <property type="entry name" value="ABCG_PDR_1"/>
</dbReference>
<feature type="transmembrane region" description="Helical" evidence="11">
    <location>
        <begin position="1361"/>
        <end position="1380"/>
    </location>
</feature>
<evidence type="ECO:0000313" key="13">
    <source>
        <dbReference type="EMBL" id="KAB2623894.1"/>
    </source>
</evidence>
<dbReference type="Pfam" id="PF14510">
    <property type="entry name" value="ABC_trans_N"/>
    <property type="match status" value="1"/>
</dbReference>